<evidence type="ECO:0000313" key="5">
    <source>
        <dbReference type="Proteomes" id="UP000887540"/>
    </source>
</evidence>
<dbReference type="InterPro" id="IPR019148">
    <property type="entry name" value="Nuclear_protein_DGCR14_ESS-2"/>
</dbReference>
<feature type="region of interest" description="Disordered" evidence="4">
    <location>
        <begin position="182"/>
        <end position="229"/>
    </location>
</feature>
<protein>
    <submittedName>
        <fullName evidence="6">Uncharacterized protein</fullName>
    </submittedName>
</protein>
<dbReference type="Proteomes" id="UP000887540">
    <property type="component" value="Unplaced"/>
</dbReference>
<keyword evidence="5" id="KW-1185">Reference proteome</keyword>
<evidence type="ECO:0000256" key="3">
    <source>
        <dbReference type="ARBA" id="ARBA00023242"/>
    </source>
</evidence>
<dbReference type="WBParaSite" id="ACRNAN_scaffold9181.g31239.t1">
    <property type="protein sequence ID" value="ACRNAN_scaffold9181.g31239.t1"/>
    <property type="gene ID" value="ACRNAN_scaffold9181.g31239"/>
</dbReference>
<name>A0A914EL46_9BILA</name>
<comment type="subcellular location">
    <subcellularLocation>
        <location evidence="1">Nucleus</location>
    </subcellularLocation>
</comment>
<evidence type="ECO:0000313" key="6">
    <source>
        <dbReference type="WBParaSite" id="ACRNAN_scaffold9181.g31239.t1"/>
    </source>
</evidence>
<evidence type="ECO:0000256" key="1">
    <source>
        <dbReference type="ARBA" id="ARBA00004123"/>
    </source>
</evidence>
<accession>A0A914EL46</accession>
<comment type="similarity">
    <text evidence="2">Belongs to the ESS2 family.</text>
</comment>
<keyword evidence="3" id="KW-0539">Nucleus</keyword>
<organism evidence="5 6">
    <name type="scientific">Acrobeloides nanus</name>
    <dbReference type="NCBI Taxonomy" id="290746"/>
    <lineage>
        <taxon>Eukaryota</taxon>
        <taxon>Metazoa</taxon>
        <taxon>Ecdysozoa</taxon>
        <taxon>Nematoda</taxon>
        <taxon>Chromadorea</taxon>
        <taxon>Rhabditida</taxon>
        <taxon>Tylenchina</taxon>
        <taxon>Cephalobomorpha</taxon>
        <taxon>Cephaloboidea</taxon>
        <taxon>Cephalobidae</taxon>
        <taxon>Acrobeloides</taxon>
    </lineage>
</organism>
<proteinExistence type="inferred from homology"/>
<evidence type="ECO:0000256" key="4">
    <source>
        <dbReference type="SAM" id="MobiDB-lite"/>
    </source>
</evidence>
<sequence>MHHAVVNSGLVDISGKDLGIVSASTLGCVATPTPMPGVAESPLMTWGEIEGTPFRLDGADISSTVSDDAPAFKIPEVPLRERIAQEISDTIAKRYRDKRKFAMEHVEKMHAKTPKFGSVRSTDKLAIMSPAARRLANNKLGIRIGTNKFLKSTYSPRKTPGSTRSTIYSPAIHKYVKVKKEVKEELRSNPPSAPSTPREYVTDDLLHLPSPTAPPIVDPSARPSASDFF</sequence>
<dbReference type="PANTHER" id="PTHR12940:SF0">
    <property type="entry name" value="SPLICING FACTOR ESS-2 HOMOLOG"/>
    <property type="match status" value="1"/>
</dbReference>
<dbReference type="GO" id="GO:0071013">
    <property type="term" value="C:catalytic step 2 spliceosome"/>
    <property type="evidence" value="ECO:0007669"/>
    <property type="project" value="TreeGrafter"/>
</dbReference>
<dbReference type="PANTHER" id="PTHR12940">
    <property type="entry name" value="ES-2 PROTEIN - RELATED"/>
    <property type="match status" value="1"/>
</dbReference>
<dbReference type="Pfam" id="PF09751">
    <property type="entry name" value="Es2"/>
    <property type="match status" value="1"/>
</dbReference>
<dbReference type="AlphaFoldDB" id="A0A914EL46"/>
<evidence type="ECO:0000256" key="2">
    <source>
        <dbReference type="ARBA" id="ARBA00009072"/>
    </source>
</evidence>
<reference evidence="6" key="1">
    <citation type="submission" date="2022-11" db="UniProtKB">
        <authorList>
            <consortium name="WormBaseParasite"/>
        </authorList>
    </citation>
    <scope>IDENTIFICATION</scope>
</reference>